<comment type="catalytic activity">
    <reaction evidence="4">
        <text>6-carboxyhexanoyl-[ACP] + L-alanine + H(+) = (8S)-8-amino-7-oxononanoate + holo-[ACP] + CO2</text>
        <dbReference type="Rhea" id="RHEA:42288"/>
        <dbReference type="Rhea" id="RHEA-COMP:9685"/>
        <dbReference type="Rhea" id="RHEA-COMP:9955"/>
        <dbReference type="ChEBI" id="CHEBI:15378"/>
        <dbReference type="ChEBI" id="CHEBI:16526"/>
        <dbReference type="ChEBI" id="CHEBI:57972"/>
        <dbReference type="ChEBI" id="CHEBI:64479"/>
        <dbReference type="ChEBI" id="CHEBI:78846"/>
        <dbReference type="ChEBI" id="CHEBI:149468"/>
        <dbReference type="EC" id="2.3.1.47"/>
    </reaction>
</comment>
<gene>
    <name evidence="6" type="ORF">F4562_000731</name>
</gene>
<evidence type="ECO:0000256" key="1">
    <source>
        <dbReference type="ARBA" id="ARBA00001933"/>
    </source>
</evidence>
<accession>A0A7W9IBI5</accession>
<dbReference type="Pfam" id="PF00155">
    <property type="entry name" value="Aminotran_1_2"/>
    <property type="match status" value="1"/>
</dbReference>
<evidence type="ECO:0000256" key="3">
    <source>
        <dbReference type="ARBA" id="ARBA00022679"/>
    </source>
</evidence>
<evidence type="ECO:0000313" key="7">
    <source>
        <dbReference type="Proteomes" id="UP000540685"/>
    </source>
</evidence>
<sequence length="439" mass="48060">MGIRILREEAEAFRRAAGGVTVFEPRHRTRGDVFAGKYLDVPGGRAIDLSGLDYLALGSDPQVKRVMAESLERHDCGIPGSEAIIQTGQSHLLEQELARFHLGCGTAITFSSGYSTNFSLMEALGLRTNSHFIRMHRDAFPVPATEPAPTIFFMDGDLHFSARHGIRFASRLNEGACVAHTYRTGDIGHLAALLRRSMDSHGDRAVRVILTDTLESATGREFDMAELCRLAEEWDCLVYADEAHAVGVLGPRGRGVTAKVADFERYRDRLVIMGTLTKVFCQPGGYAAVGDPGLATLLKFCSPQHVFSAPVPPWIAAATVRLIGMVAGEYGETRRERLRAVARHARLRLAETGFDLVGDVTADTPIVAIPLRVPRLGGRVLEFLRREGFVVSVFQKPLMPAGREVLRLAVRADLEMEEVEGLVQALVRCREALPFTGSG</sequence>
<keyword evidence="7" id="KW-1185">Reference proteome</keyword>
<evidence type="ECO:0000256" key="4">
    <source>
        <dbReference type="ARBA" id="ARBA00047715"/>
    </source>
</evidence>
<dbReference type="SUPFAM" id="SSF53383">
    <property type="entry name" value="PLP-dependent transferases"/>
    <property type="match status" value="1"/>
</dbReference>
<proteinExistence type="predicted"/>
<dbReference type="EMBL" id="JACHMP010000001">
    <property type="protein sequence ID" value="MBB5817669.1"/>
    <property type="molecule type" value="Genomic_DNA"/>
</dbReference>
<keyword evidence="3 6" id="KW-0808">Transferase</keyword>
<dbReference type="GO" id="GO:0030170">
    <property type="term" value="F:pyridoxal phosphate binding"/>
    <property type="evidence" value="ECO:0007669"/>
    <property type="project" value="InterPro"/>
</dbReference>
<dbReference type="EC" id="2.3.1.47" evidence="2"/>
<dbReference type="PANTHER" id="PTHR13693">
    <property type="entry name" value="CLASS II AMINOTRANSFERASE/8-AMINO-7-OXONONANOATE SYNTHASE"/>
    <property type="match status" value="1"/>
</dbReference>
<dbReference type="InterPro" id="IPR015424">
    <property type="entry name" value="PyrdxlP-dep_Trfase"/>
</dbReference>
<dbReference type="InterPro" id="IPR004839">
    <property type="entry name" value="Aminotransferase_I/II_large"/>
</dbReference>
<dbReference type="InterPro" id="IPR015421">
    <property type="entry name" value="PyrdxlP-dep_Trfase_major"/>
</dbReference>
<keyword evidence="6" id="KW-0012">Acyltransferase</keyword>
<dbReference type="AlphaFoldDB" id="A0A7W9IBI5"/>
<dbReference type="InterPro" id="IPR050087">
    <property type="entry name" value="AON_synthase_class-II"/>
</dbReference>
<feature type="domain" description="Aminotransferase class I/classII large" evidence="5">
    <location>
        <begin position="184"/>
        <end position="426"/>
    </location>
</feature>
<reference evidence="6 7" key="1">
    <citation type="submission" date="2020-08" db="EMBL/GenBank/DDBJ databases">
        <title>Sequencing the genomes of 1000 actinobacteria strains.</title>
        <authorList>
            <person name="Klenk H.-P."/>
        </authorList>
    </citation>
    <scope>NUCLEOTIDE SEQUENCE [LARGE SCALE GENOMIC DNA]</scope>
    <source>
        <strain evidence="6 7">DSM 46887</strain>
    </source>
</reference>
<dbReference type="Gene3D" id="3.90.1150.10">
    <property type="entry name" value="Aspartate Aminotransferase, domain 1"/>
    <property type="match status" value="1"/>
</dbReference>
<evidence type="ECO:0000313" key="6">
    <source>
        <dbReference type="EMBL" id="MBB5817669.1"/>
    </source>
</evidence>
<comment type="cofactor">
    <cofactor evidence="1">
        <name>pyridoxal 5'-phosphate</name>
        <dbReference type="ChEBI" id="CHEBI:597326"/>
    </cofactor>
</comment>
<comment type="caution">
    <text evidence="6">The sequence shown here is derived from an EMBL/GenBank/DDBJ whole genome shotgun (WGS) entry which is preliminary data.</text>
</comment>
<dbReference type="RefSeq" id="WP_184545204.1">
    <property type="nucleotide sequence ID" value="NZ_JACHMP010000001.1"/>
</dbReference>
<name>A0A7W9IBI5_9ACTN</name>
<protein>
    <recommendedName>
        <fullName evidence="2">8-amino-7-oxononanoate synthase</fullName>
        <ecNumber evidence="2">2.3.1.47</ecNumber>
    </recommendedName>
</protein>
<evidence type="ECO:0000259" key="5">
    <source>
        <dbReference type="Pfam" id="PF00155"/>
    </source>
</evidence>
<dbReference type="InterPro" id="IPR015422">
    <property type="entry name" value="PyrdxlP-dep_Trfase_small"/>
</dbReference>
<dbReference type="Proteomes" id="UP000540685">
    <property type="component" value="Unassembled WGS sequence"/>
</dbReference>
<dbReference type="GO" id="GO:0008710">
    <property type="term" value="F:8-amino-7-oxononanoate synthase activity"/>
    <property type="evidence" value="ECO:0007669"/>
    <property type="project" value="UniProtKB-EC"/>
</dbReference>
<evidence type="ECO:0000256" key="2">
    <source>
        <dbReference type="ARBA" id="ARBA00013187"/>
    </source>
</evidence>
<organism evidence="6 7">
    <name type="scientific">Streptosporangium becharense</name>
    <dbReference type="NCBI Taxonomy" id="1816182"/>
    <lineage>
        <taxon>Bacteria</taxon>
        <taxon>Bacillati</taxon>
        <taxon>Actinomycetota</taxon>
        <taxon>Actinomycetes</taxon>
        <taxon>Streptosporangiales</taxon>
        <taxon>Streptosporangiaceae</taxon>
        <taxon>Streptosporangium</taxon>
    </lineage>
</organism>
<dbReference type="Gene3D" id="3.40.640.10">
    <property type="entry name" value="Type I PLP-dependent aspartate aminotransferase-like (Major domain)"/>
    <property type="match status" value="1"/>
</dbReference>